<dbReference type="InterPro" id="IPR008920">
    <property type="entry name" value="TF_FadR/GntR_C"/>
</dbReference>
<dbReference type="SUPFAM" id="SSF48008">
    <property type="entry name" value="GntR ligand-binding domain-like"/>
    <property type="match status" value="1"/>
</dbReference>
<keyword evidence="2" id="KW-0238">DNA-binding</keyword>
<evidence type="ECO:0000259" key="4">
    <source>
        <dbReference type="SMART" id="SM00895"/>
    </source>
</evidence>
<evidence type="ECO:0000256" key="3">
    <source>
        <dbReference type="ARBA" id="ARBA00023163"/>
    </source>
</evidence>
<name>A0A655AP31_MYCTX</name>
<protein>
    <submittedName>
        <fullName evidence="5">GntR family transcriptional regulator</fullName>
    </submittedName>
</protein>
<proteinExistence type="predicted"/>
<evidence type="ECO:0000313" key="6">
    <source>
        <dbReference type="Proteomes" id="UP000050164"/>
    </source>
</evidence>
<keyword evidence="1" id="KW-0805">Transcription regulation</keyword>
<sequence>MRQGDVTTVRDFRRHAGLDLLPRLLFRNGELDISVVRSILEARLRNFPKVAELAAERNEPELAELLQDSLRALDTEEDPIVWQRHTLDFWDHVVDSAGSIVDRLMYNAFRAAYEPTLAALTTTMTAAAKRPSDYRKLADAICSGDPTGAKKAAQDLLELANTSLMAVLVSQASRQ</sequence>
<dbReference type="AlphaFoldDB" id="A0A655AP31"/>
<accession>A0A655AP31</accession>
<dbReference type="EMBL" id="CNFT01002094">
    <property type="protein sequence ID" value="CKT94942.1"/>
    <property type="molecule type" value="Genomic_DNA"/>
</dbReference>
<evidence type="ECO:0000313" key="5">
    <source>
        <dbReference type="EMBL" id="CKT94942.1"/>
    </source>
</evidence>
<evidence type="ECO:0000256" key="1">
    <source>
        <dbReference type="ARBA" id="ARBA00023015"/>
    </source>
</evidence>
<reference evidence="5 6" key="1">
    <citation type="submission" date="2015-03" db="EMBL/GenBank/DDBJ databases">
        <authorList>
            <consortium name="Pathogen Informatics"/>
        </authorList>
    </citation>
    <scope>NUCLEOTIDE SEQUENCE [LARGE SCALE GENOMIC DNA]</scope>
    <source>
        <strain evidence="5 6">Bir 185</strain>
    </source>
</reference>
<keyword evidence="3" id="KW-0804">Transcription</keyword>
<evidence type="ECO:0000256" key="2">
    <source>
        <dbReference type="ARBA" id="ARBA00023125"/>
    </source>
</evidence>
<feature type="domain" description="GntR C-terminal" evidence="4">
    <location>
        <begin position="38"/>
        <end position="159"/>
    </location>
</feature>
<dbReference type="Gene3D" id="1.20.120.530">
    <property type="entry name" value="GntR ligand-binding domain-like"/>
    <property type="match status" value="1"/>
</dbReference>
<dbReference type="SMART" id="SM00895">
    <property type="entry name" value="FCD"/>
    <property type="match status" value="1"/>
</dbReference>
<dbReference type="GO" id="GO:0003677">
    <property type="term" value="F:DNA binding"/>
    <property type="evidence" value="ECO:0007669"/>
    <property type="project" value="UniProtKB-KW"/>
</dbReference>
<dbReference type="InterPro" id="IPR011711">
    <property type="entry name" value="GntR_C"/>
</dbReference>
<organism evidence="5 6">
    <name type="scientific">Mycobacterium tuberculosis</name>
    <dbReference type="NCBI Taxonomy" id="1773"/>
    <lineage>
        <taxon>Bacteria</taxon>
        <taxon>Bacillati</taxon>
        <taxon>Actinomycetota</taxon>
        <taxon>Actinomycetes</taxon>
        <taxon>Mycobacteriales</taxon>
        <taxon>Mycobacteriaceae</taxon>
        <taxon>Mycobacterium</taxon>
        <taxon>Mycobacterium tuberculosis complex</taxon>
    </lineage>
</organism>
<dbReference type="Pfam" id="PF07729">
    <property type="entry name" value="FCD"/>
    <property type="match status" value="1"/>
</dbReference>
<dbReference type="Proteomes" id="UP000050164">
    <property type="component" value="Unassembled WGS sequence"/>
</dbReference>
<gene>
    <name evidence="5" type="ORF">ERS027659_04949</name>
</gene>